<sequence length="213" mass="22688">MQKTKPLSPAVRTTAFSVCALLAATVLTACGAGDGDGAKAAKDGVSTLETGSPAPGGKSGASASSKTDSRRPQLRMDSSEEERDKLLNAYNACLQAHGVPMNTKRAEMAGAKQAWPMQGEEITKKYKPAFDACLVKLPLQPPELDSAVNPHYTDQYRNFVKCLKGKGAHIHMTLNEHGVANGYTYDDGGKGISEDEETKASKVCEKEAFSVKH</sequence>
<feature type="signal peptide" evidence="2">
    <location>
        <begin position="1"/>
        <end position="31"/>
    </location>
</feature>
<dbReference type="Proteomes" id="UP000320888">
    <property type="component" value="Unassembled WGS sequence"/>
</dbReference>
<evidence type="ECO:0008006" key="5">
    <source>
        <dbReference type="Google" id="ProtNLM"/>
    </source>
</evidence>
<feature type="chain" id="PRO_5039521935" description="Lipoprotein" evidence="2">
    <location>
        <begin position="32"/>
        <end position="213"/>
    </location>
</feature>
<proteinExistence type="predicted"/>
<dbReference type="OrthoDB" id="3401652at2"/>
<keyword evidence="2" id="KW-0732">Signal</keyword>
<dbReference type="RefSeq" id="WP_143939651.1">
    <property type="nucleotide sequence ID" value="NZ_VKLS01000001.1"/>
</dbReference>
<evidence type="ECO:0000256" key="1">
    <source>
        <dbReference type="SAM" id="MobiDB-lite"/>
    </source>
</evidence>
<name>A0A553ZRU6_9ACTN</name>
<evidence type="ECO:0000313" key="3">
    <source>
        <dbReference type="EMBL" id="TSB44204.1"/>
    </source>
</evidence>
<accession>A0A553ZRU6</accession>
<feature type="region of interest" description="Disordered" evidence="1">
    <location>
        <begin position="38"/>
        <end position="80"/>
    </location>
</feature>
<feature type="compositionally biased region" description="Low complexity" evidence="1">
    <location>
        <begin position="51"/>
        <end position="66"/>
    </location>
</feature>
<evidence type="ECO:0000256" key="2">
    <source>
        <dbReference type="SAM" id="SignalP"/>
    </source>
</evidence>
<dbReference type="AlphaFoldDB" id="A0A553ZRU6"/>
<organism evidence="3 4">
    <name type="scientific">Streptomyces benahoarensis</name>
    <dbReference type="NCBI Taxonomy" id="2595054"/>
    <lineage>
        <taxon>Bacteria</taxon>
        <taxon>Bacillati</taxon>
        <taxon>Actinomycetota</taxon>
        <taxon>Actinomycetes</taxon>
        <taxon>Kitasatosporales</taxon>
        <taxon>Streptomycetaceae</taxon>
        <taxon>Streptomyces</taxon>
    </lineage>
</organism>
<protein>
    <recommendedName>
        <fullName evidence="5">Lipoprotein</fullName>
    </recommendedName>
</protein>
<dbReference type="PROSITE" id="PS51257">
    <property type="entry name" value="PROKAR_LIPOPROTEIN"/>
    <property type="match status" value="1"/>
</dbReference>
<keyword evidence="4" id="KW-1185">Reference proteome</keyword>
<reference evidence="3 4" key="1">
    <citation type="submission" date="2019-07" db="EMBL/GenBank/DDBJ databases">
        <title>Draft genome for Streptomyces benahoarensis MZ03-48.</title>
        <authorList>
            <person name="Gonzalez-Pimentel J.L."/>
        </authorList>
    </citation>
    <scope>NUCLEOTIDE SEQUENCE [LARGE SCALE GENOMIC DNA]</scope>
    <source>
        <strain evidence="3 4">MZ03-48</strain>
    </source>
</reference>
<gene>
    <name evidence="3" type="ORF">FNZ23_00125</name>
</gene>
<comment type="caution">
    <text evidence="3">The sequence shown here is derived from an EMBL/GenBank/DDBJ whole genome shotgun (WGS) entry which is preliminary data.</text>
</comment>
<evidence type="ECO:0000313" key="4">
    <source>
        <dbReference type="Proteomes" id="UP000320888"/>
    </source>
</evidence>
<dbReference type="EMBL" id="VKLS01000001">
    <property type="protein sequence ID" value="TSB44204.1"/>
    <property type="molecule type" value="Genomic_DNA"/>
</dbReference>